<dbReference type="InterPro" id="IPR001387">
    <property type="entry name" value="Cro/C1-type_HTH"/>
</dbReference>
<comment type="caution">
    <text evidence="2">The sequence shown here is derived from an EMBL/GenBank/DDBJ whole genome shotgun (WGS) entry which is preliminary data.</text>
</comment>
<organism evidence="2 3">
    <name type="scientific">Tumebacillus lipolyticus</name>
    <dbReference type="NCBI Taxonomy" id="1280370"/>
    <lineage>
        <taxon>Bacteria</taxon>
        <taxon>Bacillati</taxon>
        <taxon>Bacillota</taxon>
        <taxon>Bacilli</taxon>
        <taxon>Bacillales</taxon>
        <taxon>Alicyclobacillaceae</taxon>
        <taxon>Tumebacillus</taxon>
    </lineage>
</organism>
<evidence type="ECO:0000313" key="2">
    <source>
        <dbReference type="EMBL" id="MFD2171600.1"/>
    </source>
</evidence>
<feature type="domain" description="HTH cro/C1-type" evidence="1">
    <location>
        <begin position="21"/>
        <end position="77"/>
    </location>
</feature>
<dbReference type="InterPro" id="IPR011990">
    <property type="entry name" value="TPR-like_helical_dom_sf"/>
</dbReference>
<dbReference type="PROSITE" id="PS50943">
    <property type="entry name" value="HTH_CROC1"/>
    <property type="match status" value="1"/>
</dbReference>
<proteinExistence type="predicted"/>
<gene>
    <name evidence="2" type="ORF">ACFSOY_16685</name>
</gene>
<protein>
    <submittedName>
        <fullName evidence="2">Helix-turn-helix domain-containing protein</fullName>
    </submittedName>
</protein>
<dbReference type="Proteomes" id="UP001597343">
    <property type="component" value="Unassembled WGS sequence"/>
</dbReference>
<accession>A0ABW5A166</accession>
<sequence length="392" mass="45521">MSTIEHTASVTIGKIPLGRRISELMQEKGDAFSIRAFAERLGVNRETFRLTLLGERPVSITLLENISRGLKIDEDRIRQRDTYKMEEELISLLNTSRRTKETMLRAQTLASELVKVALGFTERCMCWANLGRAQYYLQKYDLAHESFLTAMEYAEKVNESFGDSTLLYHVTSFLMVSFTIRKEYTNIVHTLNIVEKVFADDPEKMGYVHYTRMKWDEHRGNFEQAKTHAYIALDYFAQTKSKSQIGKAQLNVAHFEYLMGNYQKAKEELTLAMDNLKSIDYFYLLAVKDYLKVLMQLNENDKASQVILANSTLASEYPDFMGMFQIMYSVVQDNPSFAISVSEDTNMSRWIRNIACRSLMDYYASKGDAVSLMRYYEQVRSSRKNEYFEEGF</sequence>
<keyword evidence="3" id="KW-1185">Reference proteome</keyword>
<dbReference type="SUPFAM" id="SSF48452">
    <property type="entry name" value="TPR-like"/>
    <property type="match status" value="1"/>
</dbReference>
<evidence type="ECO:0000313" key="3">
    <source>
        <dbReference type="Proteomes" id="UP001597343"/>
    </source>
</evidence>
<name>A0ABW5A166_9BACL</name>
<dbReference type="SUPFAM" id="SSF47413">
    <property type="entry name" value="lambda repressor-like DNA-binding domains"/>
    <property type="match status" value="1"/>
</dbReference>
<dbReference type="CDD" id="cd00093">
    <property type="entry name" value="HTH_XRE"/>
    <property type="match status" value="1"/>
</dbReference>
<evidence type="ECO:0000259" key="1">
    <source>
        <dbReference type="PROSITE" id="PS50943"/>
    </source>
</evidence>
<dbReference type="Gene3D" id="1.25.40.10">
    <property type="entry name" value="Tetratricopeptide repeat domain"/>
    <property type="match status" value="1"/>
</dbReference>
<dbReference type="EMBL" id="JBHUIO010000011">
    <property type="protein sequence ID" value="MFD2171600.1"/>
    <property type="molecule type" value="Genomic_DNA"/>
</dbReference>
<dbReference type="RefSeq" id="WP_386048548.1">
    <property type="nucleotide sequence ID" value="NZ_JBHUIO010000011.1"/>
</dbReference>
<reference evidence="3" key="1">
    <citation type="journal article" date="2019" name="Int. J. Syst. Evol. Microbiol.">
        <title>The Global Catalogue of Microorganisms (GCM) 10K type strain sequencing project: providing services to taxonomists for standard genome sequencing and annotation.</title>
        <authorList>
            <consortium name="The Broad Institute Genomics Platform"/>
            <consortium name="The Broad Institute Genome Sequencing Center for Infectious Disease"/>
            <person name="Wu L."/>
            <person name="Ma J."/>
        </authorList>
    </citation>
    <scope>NUCLEOTIDE SEQUENCE [LARGE SCALE GENOMIC DNA]</scope>
    <source>
        <strain evidence="3">CGMCC 1.13574</strain>
    </source>
</reference>
<dbReference type="Gene3D" id="1.10.260.40">
    <property type="entry name" value="lambda repressor-like DNA-binding domains"/>
    <property type="match status" value="1"/>
</dbReference>
<dbReference type="InterPro" id="IPR010982">
    <property type="entry name" value="Lambda_DNA-bd_dom_sf"/>
</dbReference>